<dbReference type="Pfam" id="PF12796">
    <property type="entry name" value="Ank_2"/>
    <property type="match status" value="2"/>
</dbReference>
<sequence>MDSAQIALPLPKKRHIHGDDITILIRRGISMDLCHEHGQEILLSAIENDSHEAADRLVSMARMTMIVATSSLQRQHLSILLAAYDGNIAEFRRMTAAEGLDLSGVLREVGEMSIFIAVEQQNLAMTQTLLDLSVDVNARANSGQSALHRATRRKNVPLIKLLLENNALVDSKDDYGRTPWSANVYLQDNTVLGVLLHAGADPNTKGLQGVSELYTAAKDGETEIVRFMLNSGTSPSIQTDYQWAPLHWAARYGHTECVRLLIEAGADVSVISDQGVTPLDLAIEGNQPDAIEILTCAGAKKCKEIHVASYTKRLSQLDKDSDAVTARTTETLEQAESEHAVLQKKDSIAKDITKLRLVYDKPLSRTLRNCLAVGQYVYMAGTSGPSENIYQISHLLETRTDCISVRKSPRRAKMSEYPLPPGAFDDKDVLYDIVRSNQDSAQFKLIGRRQNPLPGTFELSKLPAGDWEIRHDQARSMVPLFRTMTDWSQTSRQECRWTTDTDKLVARCGCEDDTPVLCFEVGVERTVQDLIVTCWIAKLWFRTQMFCG</sequence>
<feature type="repeat" description="ANK" evidence="1">
    <location>
        <begin position="208"/>
        <end position="240"/>
    </location>
</feature>
<dbReference type="PANTHER" id="PTHR24118">
    <property type="entry name" value="POTE ANKYRIN DOMAIN"/>
    <property type="match status" value="1"/>
</dbReference>
<evidence type="ECO:0000313" key="2">
    <source>
        <dbReference type="EMBL" id="CAF9940870.1"/>
    </source>
</evidence>
<feature type="repeat" description="ANK" evidence="1">
    <location>
        <begin position="142"/>
        <end position="174"/>
    </location>
</feature>
<dbReference type="SMART" id="SM00248">
    <property type="entry name" value="ANK"/>
    <property type="match status" value="6"/>
</dbReference>
<accession>A0A8H3J4Z9</accession>
<dbReference type="AlphaFoldDB" id="A0A8H3J4Z9"/>
<dbReference type="EMBL" id="CAJPDS010000166">
    <property type="protein sequence ID" value="CAF9940870.1"/>
    <property type="molecule type" value="Genomic_DNA"/>
</dbReference>
<dbReference type="PROSITE" id="PS50088">
    <property type="entry name" value="ANK_REPEAT"/>
    <property type="match status" value="3"/>
</dbReference>
<evidence type="ECO:0000313" key="3">
    <source>
        <dbReference type="Proteomes" id="UP000664521"/>
    </source>
</evidence>
<keyword evidence="1" id="KW-0040">ANK repeat</keyword>
<dbReference type="InterPro" id="IPR002110">
    <property type="entry name" value="Ankyrin_rpt"/>
</dbReference>
<organism evidence="2 3">
    <name type="scientific">Heterodermia speciosa</name>
    <dbReference type="NCBI Taxonomy" id="116794"/>
    <lineage>
        <taxon>Eukaryota</taxon>
        <taxon>Fungi</taxon>
        <taxon>Dikarya</taxon>
        <taxon>Ascomycota</taxon>
        <taxon>Pezizomycotina</taxon>
        <taxon>Lecanoromycetes</taxon>
        <taxon>OSLEUM clade</taxon>
        <taxon>Lecanoromycetidae</taxon>
        <taxon>Caliciales</taxon>
        <taxon>Physciaceae</taxon>
        <taxon>Heterodermia</taxon>
    </lineage>
</organism>
<dbReference type="PROSITE" id="PS50297">
    <property type="entry name" value="ANK_REP_REGION"/>
    <property type="match status" value="3"/>
</dbReference>
<protein>
    <submittedName>
        <fullName evidence="2">Uncharacterized protein</fullName>
    </submittedName>
</protein>
<proteinExistence type="predicted"/>
<dbReference type="SUPFAM" id="SSF48403">
    <property type="entry name" value="Ankyrin repeat"/>
    <property type="match status" value="1"/>
</dbReference>
<dbReference type="InterPro" id="IPR036770">
    <property type="entry name" value="Ankyrin_rpt-contain_sf"/>
</dbReference>
<comment type="caution">
    <text evidence="2">The sequence shown here is derived from an EMBL/GenBank/DDBJ whole genome shotgun (WGS) entry which is preliminary data.</text>
</comment>
<keyword evidence="3" id="KW-1185">Reference proteome</keyword>
<gene>
    <name evidence="2" type="ORF">HETSPECPRED_002661</name>
</gene>
<reference evidence="2" key="1">
    <citation type="submission" date="2021-03" db="EMBL/GenBank/DDBJ databases">
        <authorList>
            <person name="Tagirdzhanova G."/>
        </authorList>
    </citation>
    <scope>NUCLEOTIDE SEQUENCE</scope>
</reference>
<dbReference type="PANTHER" id="PTHR24118:SF99">
    <property type="entry name" value="POTE ANKYRIN DOMAIN FAMILY MEMBER 3C-RELATED"/>
    <property type="match status" value="1"/>
</dbReference>
<dbReference type="OrthoDB" id="5416940at2759"/>
<feature type="repeat" description="ANK" evidence="1">
    <location>
        <begin position="241"/>
        <end position="273"/>
    </location>
</feature>
<evidence type="ECO:0000256" key="1">
    <source>
        <dbReference type="PROSITE-ProRule" id="PRU00023"/>
    </source>
</evidence>
<dbReference type="Proteomes" id="UP000664521">
    <property type="component" value="Unassembled WGS sequence"/>
</dbReference>
<dbReference type="Gene3D" id="1.25.40.20">
    <property type="entry name" value="Ankyrin repeat-containing domain"/>
    <property type="match status" value="1"/>
</dbReference>
<name>A0A8H3J4Z9_9LECA</name>